<dbReference type="GO" id="GO:0000155">
    <property type="term" value="F:phosphorelay sensor kinase activity"/>
    <property type="evidence" value="ECO:0007669"/>
    <property type="project" value="InterPro"/>
</dbReference>
<protein>
    <recommendedName>
        <fullName evidence="13">Heme sensor protein HssS</fullName>
        <ecNumber evidence="3">2.7.13.3</ecNumber>
    </recommendedName>
</protein>
<keyword evidence="9" id="KW-0902">Two-component regulatory system</keyword>
<feature type="transmembrane region" description="Helical" evidence="14">
    <location>
        <begin position="47"/>
        <end position="71"/>
    </location>
</feature>
<dbReference type="RefSeq" id="WP_117118290.1">
    <property type="nucleotide sequence ID" value="NZ_BFBY01000005.1"/>
</dbReference>
<dbReference type="InterPro" id="IPR005467">
    <property type="entry name" value="His_kinase_dom"/>
</dbReference>
<evidence type="ECO:0000256" key="13">
    <source>
        <dbReference type="ARBA" id="ARBA00040841"/>
    </source>
</evidence>
<dbReference type="GO" id="GO:0005886">
    <property type="term" value="C:plasma membrane"/>
    <property type="evidence" value="ECO:0007669"/>
    <property type="project" value="TreeGrafter"/>
</dbReference>
<keyword evidence="11 14" id="KW-0472">Membrane</keyword>
<proteinExistence type="predicted"/>
<accession>A0A2Z6TAJ0</accession>
<dbReference type="EC" id="2.7.13.3" evidence="3"/>
<evidence type="ECO:0000256" key="14">
    <source>
        <dbReference type="SAM" id="Phobius"/>
    </source>
</evidence>
<keyword evidence="8 14" id="KW-1133">Transmembrane helix</keyword>
<keyword evidence="10" id="KW-0843">Virulence</keyword>
<dbReference type="PANTHER" id="PTHR45528:SF11">
    <property type="entry name" value="HISTIDINE KINASE"/>
    <property type="match status" value="1"/>
</dbReference>
<dbReference type="InterPro" id="IPR003660">
    <property type="entry name" value="HAMP_dom"/>
</dbReference>
<evidence type="ECO:0000256" key="8">
    <source>
        <dbReference type="ARBA" id="ARBA00022989"/>
    </source>
</evidence>
<dbReference type="CDD" id="cd06225">
    <property type="entry name" value="HAMP"/>
    <property type="match status" value="1"/>
</dbReference>
<dbReference type="InterPro" id="IPR003594">
    <property type="entry name" value="HATPase_dom"/>
</dbReference>
<comment type="caution">
    <text evidence="17">The sequence shown here is derived from an EMBL/GenBank/DDBJ whole genome shotgun (WGS) entry which is preliminary data.</text>
</comment>
<feature type="transmembrane region" description="Helical" evidence="14">
    <location>
        <begin position="12"/>
        <end position="35"/>
    </location>
</feature>
<feature type="domain" description="Histidine kinase" evidence="15">
    <location>
        <begin position="125"/>
        <end position="338"/>
    </location>
</feature>
<comment type="function">
    <text evidence="12">Member of the two-component regulatory system HssS/HssR involved in intracellular heme homeostasis and tempering of staphylococcal virulence. HssS functions as a heme sensor histidine kinase which is autophosphorylated at a histidine residue and transfers its phosphate group to an aspartate residue of HssR. HssR/HssS activates the expression of hrtAB, an efflux pump, in response to extracellular heme, hemin, hemoglobin or blood.</text>
</comment>
<evidence type="ECO:0000256" key="11">
    <source>
        <dbReference type="ARBA" id="ARBA00023136"/>
    </source>
</evidence>
<evidence type="ECO:0000313" key="17">
    <source>
        <dbReference type="EMBL" id="GBG04953.1"/>
    </source>
</evidence>
<evidence type="ECO:0000256" key="3">
    <source>
        <dbReference type="ARBA" id="ARBA00012438"/>
    </source>
</evidence>
<evidence type="ECO:0000256" key="12">
    <source>
        <dbReference type="ARBA" id="ARBA00037219"/>
    </source>
</evidence>
<evidence type="ECO:0000256" key="1">
    <source>
        <dbReference type="ARBA" id="ARBA00000085"/>
    </source>
</evidence>
<keyword evidence="5" id="KW-0808">Transferase</keyword>
<dbReference type="Gene3D" id="1.10.287.130">
    <property type="match status" value="1"/>
</dbReference>
<name>A0A2Z6TAJ0_9LACO</name>
<evidence type="ECO:0000256" key="2">
    <source>
        <dbReference type="ARBA" id="ARBA00004141"/>
    </source>
</evidence>
<evidence type="ECO:0000256" key="4">
    <source>
        <dbReference type="ARBA" id="ARBA00022553"/>
    </source>
</evidence>
<dbReference type="Gene3D" id="3.30.565.10">
    <property type="entry name" value="Histidine kinase-like ATPase, C-terminal domain"/>
    <property type="match status" value="1"/>
</dbReference>
<gene>
    <name evidence="17" type="ORF">LrDSM24759_08670</name>
</gene>
<dbReference type="PROSITE" id="PS50109">
    <property type="entry name" value="HIS_KIN"/>
    <property type="match status" value="1"/>
</dbReference>
<evidence type="ECO:0000256" key="10">
    <source>
        <dbReference type="ARBA" id="ARBA00023026"/>
    </source>
</evidence>
<evidence type="ECO:0000256" key="6">
    <source>
        <dbReference type="ARBA" id="ARBA00022692"/>
    </source>
</evidence>
<dbReference type="PANTHER" id="PTHR45528">
    <property type="entry name" value="SENSOR HISTIDINE KINASE CPXA"/>
    <property type="match status" value="1"/>
</dbReference>
<comment type="catalytic activity">
    <reaction evidence="1">
        <text>ATP + protein L-histidine = ADP + protein N-phospho-L-histidine.</text>
        <dbReference type="EC" id="2.7.13.3"/>
    </reaction>
</comment>
<dbReference type="SUPFAM" id="SSF47384">
    <property type="entry name" value="Homodimeric domain of signal transducing histidine kinase"/>
    <property type="match status" value="1"/>
</dbReference>
<dbReference type="SMART" id="SM00387">
    <property type="entry name" value="HATPase_c"/>
    <property type="match status" value="1"/>
</dbReference>
<dbReference type="Pfam" id="PF00512">
    <property type="entry name" value="HisKA"/>
    <property type="match status" value="1"/>
</dbReference>
<dbReference type="PRINTS" id="PR00344">
    <property type="entry name" value="BCTRLSENSOR"/>
</dbReference>
<evidence type="ECO:0000313" key="18">
    <source>
        <dbReference type="Proteomes" id="UP000257317"/>
    </source>
</evidence>
<evidence type="ECO:0000259" key="15">
    <source>
        <dbReference type="PROSITE" id="PS50109"/>
    </source>
</evidence>
<evidence type="ECO:0000256" key="9">
    <source>
        <dbReference type="ARBA" id="ARBA00023012"/>
    </source>
</evidence>
<reference evidence="18" key="1">
    <citation type="submission" date="2018-03" db="EMBL/GenBank/DDBJ databases">
        <title>New taxa in the Lactobacillus gasseri group.</title>
        <authorList>
            <person name="Tanizawa Y."/>
            <person name="Tohno M."/>
            <person name="Endo A."/>
            <person name="Arita M."/>
        </authorList>
    </citation>
    <scope>NUCLEOTIDE SEQUENCE [LARGE SCALE GENOMIC DNA]</scope>
    <source>
        <strain evidence="18">DSM 24759</strain>
    </source>
</reference>
<keyword evidence="4" id="KW-0597">Phosphoprotein</keyword>
<dbReference type="Pfam" id="PF02518">
    <property type="entry name" value="HATPase_c"/>
    <property type="match status" value="1"/>
</dbReference>
<dbReference type="Proteomes" id="UP000257317">
    <property type="component" value="Unassembled WGS sequence"/>
</dbReference>
<dbReference type="InterPro" id="IPR036097">
    <property type="entry name" value="HisK_dim/P_sf"/>
</dbReference>
<feature type="domain" description="HAMP" evidence="16">
    <location>
        <begin position="65"/>
        <end position="117"/>
    </location>
</feature>
<dbReference type="OrthoDB" id="9813151at2"/>
<dbReference type="InterPro" id="IPR004358">
    <property type="entry name" value="Sig_transdc_His_kin-like_C"/>
</dbReference>
<evidence type="ECO:0000256" key="7">
    <source>
        <dbReference type="ARBA" id="ARBA00022777"/>
    </source>
</evidence>
<evidence type="ECO:0000259" key="16">
    <source>
        <dbReference type="PROSITE" id="PS50885"/>
    </source>
</evidence>
<keyword evidence="18" id="KW-1185">Reference proteome</keyword>
<keyword evidence="6 14" id="KW-0812">Transmembrane</keyword>
<evidence type="ECO:0000256" key="5">
    <source>
        <dbReference type="ARBA" id="ARBA00022679"/>
    </source>
</evidence>
<dbReference type="EMBL" id="BFBY01000005">
    <property type="protein sequence ID" value="GBG04953.1"/>
    <property type="molecule type" value="Genomic_DNA"/>
</dbReference>
<dbReference type="SMART" id="SM00388">
    <property type="entry name" value="HisKA"/>
    <property type="match status" value="1"/>
</dbReference>
<keyword evidence="7 17" id="KW-0418">Kinase</keyword>
<organism evidence="17 18">
    <name type="scientific">Lactobacillus rodentium</name>
    <dbReference type="NCBI Taxonomy" id="947835"/>
    <lineage>
        <taxon>Bacteria</taxon>
        <taxon>Bacillati</taxon>
        <taxon>Bacillota</taxon>
        <taxon>Bacilli</taxon>
        <taxon>Lactobacillales</taxon>
        <taxon>Lactobacillaceae</taxon>
        <taxon>Lactobacillus</taxon>
    </lineage>
</organism>
<sequence length="338" mass="38547">MKKNKDSFTRTIIIYSAVLATVVAILFGIAVFLSINTGQKPHIIGLMMLVLFFSFSFSINYAVLTYLFGYIKELTQAVKKVANGEFDIRLSKHQLNPLDSTFEDFNQMASELGSTKIMKEDFVSQFSHEFKTPITSINGFANLLLSENIAKEKEAEYLKIIAEESKRLSDLSFKILNLTNLENKKIITNKKNVEIDEELRKSLISLFPALKSKNLSYKLDLQKVKYNTDPELLKEVWLNLLNNSIKFTPKKGTVFLSCKEEKNRIEVIIGNNGPKINQKEKKEIFDKFYQGETQYKNEGVGLGLAIVKQILDLLNGEIEVETSFQNFSGTFFKVILTK</sequence>
<dbReference type="InterPro" id="IPR050398">
    <property type="entry name" value="HssS/ArlS-like"/>
</dbReference>
<dbReference type="InterPro" id="IPR003661">
    <property type="entry name" value="HisK_dim/P_dom"/>
</dbReference>
<dbReference type="InterPro" id="IPR036890">
    <property type="entry name" value="HATPase_C_sf"/>
</dbReference>
<dbReference type="SUPFAM" id="SSF55874">
    <property type="entry name" value="ATPase domain of HSP90 chaperone/DNA topoisomerase II/histidine kinase"/>
    <property type="match status" value="1"/>
</dbReference>
<dbReference type="AlphaFoldDB" id="A0A2Z6TAJ0"/>
<comment type="subcellular location">
    <subcellularLocation>
        <location evidence="2">Membrane</location>
        <topology evidence="2">Multi-pass membrane protein</topology>
    </subcellularLocation>
</comment>
<dbReference type="CDD" id="cd00082">
    <property type="entry name" value="HisKA"/>
    <property type="match status" value="1"/>
</dbReference>
<dbReference type="PROSITE" id="PS50885">
    <property type="entry name" value="HAMP"/>
    <property type="match status" value="1"/>
</dbReference>